<evidence type="ECO:0000256" key="1">
    <source>
        <dbReference type="ARBA" id="ARBA00001971"/>
    </source>
</evidence>
<evidence type="ECO:0000256" key="5">
    <source>
        <dbReference type="ARBA" id="ARBA00023002"/>
    </source>
</evidence>
<keyword evidence="9" id="KW-0732">Signal</keyword>
<dbReference type="EMBL" id="JAPWTJ010000169">
    <property type="protein sequence ID" value="KAJ8981727.1"/>
    <property type="molecule type" value="Genomic_DNA"/>
</dbReference>
<comment type="similarity">
    <text evidence="2 8">Belongs to the cytochrome P450 family.</text>
</comment>
<protein>
    <recommendedName>
        <fullName evidence="12">Cytochrome P450</fullName>
    </recommendedName>
</protein>
<evidence type="ECO:0000313" key="10">
    <source>
        <dbReference type="EMBL" id="KAJ8981727.1"/>
    </source>
</evidence>
<evidence type="ECO:0000256" key="2">
    <source>
        <dbReference type="ARBA" id="ARBA00010617"/>
    </source>
</evidence>
<dbReference type="InterPro" id="IPR050196">
    <property type="entry name" value="Cytochrome_P450_Monoox"/>
</dbReference>
<feature type="chain" id="PRO_5046577861" description="Cytochrome P450" evidence="9">
    <location>
        <begin position="16"/>
        <end position="496"/>
    </location>
</feature>
<dbReference type="CDD" id="cd20628">
    <property type="entry name" value="CYP4"/>
    <property type="match status" value="1"/>
</dbReference>
<dbReference type="PANTHER" id="PTHR24291:SF187">
    <property type="entry name" value="CYTOCHROME P450 4AE1-RELATED"/>
    <property type="match status" value="1"/>
</dbReference>
<organism evidence="10 11">
    <name type="scientific">Molorchus minor</name>
    <dbReference type="NCBI Taxonomy" id="1323400"/>
    <lineage>
        <taxon>Eukaryota</taxon>
        <taxon>Metazoa</taxon>
        <taxon>Ecdysozoa</taxon>
        <taxon>Arthropoda</taxon>
        <taxon>Hexapoda</taxon>
        <taxon>Insecta</taxon>
        <taxon>Pterygota</taxon>
        <taxon>Neoptera</taxon>
        <taxon>Endopterygota</taxon>
        <taxon>Coleoptera</taxon>
        <taxon>Polyphaga</taxon>
        <taxon>Cucujiformia</taxon>
        <taxon>Chrysomeloidea</taxon>
        <taxon>Cerambycidae</taxon>
        <taxon>Lamiinae</taxon>
        <taxon>Monochamini</taxon>
        <taxon>Molorchus</taxon>
    </lineage>
</organism>
<evidence type="ECO:0000313" key="11">
    <source>
        <dbReference type="Proteomes" id="UP001162164"/>
    </source>
</evidence>
<dbReference type="InterPro" id="IPR036396">
    <property type="entry name" value="Cyt_P450_sf"/>
</dbReference>
<dbReference type="InterPro" id="IPR017972">
    <property type="entry name" value="Cyt_P450_CS"/>
</dbReference>
<keyword evidence="7 8" id="KW-0503">Monooxygenase</keyword>
<dbReference type="PANTHER" id="PTHR24291">
    <property type="entry name" value="CYTOCHROME P450 FAMILY 4"/>
    <property type="match status" value="1"/>
</dbReference>
<evidence type="ECO:0000256" key="3">
    <source>
        <dbReference type="ARBA" id="ARBA00022617"/>
    </source>
</evidence>
<dbReference type="InterPro" id="IPR002401">
    <property type="entry name" value="Cyt_P450_E_grp-I"/>
</dbReference>
<dbReference type="Proteomes" id="UP001162164">
    <property type="component" value="Unassembled WGS sequence"/>
</dbReference>
<keyword evidence="6 8" id="KW-0408">Iron</keyword>
<dbReference type="Gene3D" id="1.10.630.10">
    <property type="entry name" value="Cytochrome P450"/>
    <property type="match status" value="1"/>
</dbReference>
<evidence type="ECO:0000256" key="6">
    <source>
        <dbReference type="ARBA" id="ARBA00023004"/>
    </source>
</evidence>
<comment type="caution">
    <text evidence="10">The sequence shown here is derived from an EMBL/GenBank/DDBJ whole genome shotgun (WGS) entry which is preliminary data.</text>
</comment>
<dbReference type="InterPro" id="IPR001128">
    <property type="entry name" value="Cyt_P450"/>
</dbReference>
<gene>
    <name evidence="10" type="ORF">NQ317_003792</name>
</gene>
<name>A0ABQ9JWF2_9CUCU</name>
<evidence type="ECO:0008006" key="12">
    <source>
        <dbReference type="Google" id="ProtNLM"/>
    </source>
</evidence>
<sequence>MLATVVFILVTTVVAFFGPKWYKSAEIGRKLSWLTSVPGWPIIGNVLEFGVETDVLYDLLRLTRKYGNMVLIKFCTQQCILSADYEFFEFVLGTQHVLEKSSDYNYFRSWLGTGLLTSRGIKWKKHRRMITPAFHFSILENFVDIFEENGKILIKKLESEVNKDSTEIYKFINLYTMDVICETAMGVTVNAQVNEDSRYVRNVKEIGQLFMNRAFSIYKGNDLLYMLSLDYYKEKKVVKELHDVTYSVIDARRKELEKNRSDDKEVDDTGIKSKKAFLDILLQSTIDGMRLSKEEIREEVDTFMFGGHDTTSSAISFTLYLLSKNQDVQKLAFDEQKEIFGDDIHRNCTYSDLNEMKYLDLVFKESLRIFPPATVIGREVTKDVEYKGKIIPAGTDISIFTYGAHHDPKNFPDPEKFDPLRFTTTGTKPYSYVPFSAGPRNCIGQKFAVLEAKSCLSKILRNFELQPASPEHELELVSEMVLKSKNGMRMKLVNRK</sequence>
<accession>A0ABQ9JWF2</accession>
<dbReference type="SUPFAM" id="SSF48264">
    <property type="entry name" value="Cytochrome P450"/>
    <property type="match status" value="1"/>
</dbReference>
<keyword evidence="5 8" id="KW-0560">Oxidoreductase</keyword>
<dbReference type="PRINTS" id="PR00385">
    <property type="entry name" value="P450"/>
</dbReference>
<keyword evidence="4 8" id="KW-0479">Metal-binding</keyword>
<evidence type="ECO:0000256" key="9">
    <source>
        <dbReference type="SAM" id="SignalP"/>
    </source>
</evidence>
<dbReference type="PRINTS" id="PR00463">
    <property type="entry name" value="EP450I"/>
</dbReference>
<comment type="cofactor">
    <cofactor evidence="1">
        <name>heme</name>
        <dbReference type="ChEBI" id="CHEBI:30413"/>
    </cofactor>
</comment>
<keyword evidence="3 8" id="KW-0349">Heme</keyword>
<feature type="signal peptide" evidence="9">
    <location>
        <begin position="1"/>
        <end position="15"/>
    </location>
</feature>
<proteinExistence type="inferred from homology"/>
<evidence type="ECO:0000256" key="4">
    <source>
        <dbReference type="ARBA" id="ARBA00022723"/>
    </source>
</evidence>
<evidence type="ECO:0000256" key="8">
    <source>
        <dbReference type="RuleBase" id="RU000461"/>
    </source>
</evidence>
<evidence type="ECO:0000256" key="7">
    <source>
        <dbReference type="ARBA" id="ARBA00023033"/>
    </source>
</evidence>
<keyword evidence="11" id="KW-1185">Reference proteome</keyword>
<dbReference type="PROSITE" id="PS00086">
    <property type="entry name" value="CYTOCHROME_P450"/>
    <property type="match status" value="1"/>
</dbReference>
<reference evidence="10" key="1">
    <citation type="journal article" date="2023" name="Insect Mol. Biol.">
        <title>Genome sequencing provides insights into the evolution of gene families encoding plant cell wall-degrading enzymes in longhorned beetles.</title>
        <authorList>
            <person name="Shin N.R."/>
            <person name="Okamura Y."/>
            <person name="Kirsch R."/>
            <person name="Pauchet Y."/>
        </authorList>
    </citation>
    <scope>NUCLEOTIDE SEQUENCE</scope>
    <source>
        <strain evidence="10">MMC_N1</strain>
    </source>
</reference>
<dbReference type="Pfam" id="PF00067">
    <property type="entry name" value="p450"/>
    <property type="match status" value="1"/>
</dbReference>